<dbReference type="PANTHER" id="PTHR43649:SF33">
    <property type="entry name" value="POLYGALACTURONAN_RHAMNOGALACTURONAN-BINDING PROTEIN YTCQ"/>
    <property type="match status" value="1"/>
</dbReference>
<protein>
    <submittedName>
        <fullName evidence="7">ABC transporter</fullName>
    </submittedName>
    <submittedName>
        <fullName evidence="8">Extracellular solute-binding protein</fullName>
    </submittedName>
</protein>
<dbReference type="RefSeq" id="WP_158217240.1">
    <property type="nucleotide sequence ID" value="NZ_CP062938.1"/>
</dbReference>
<reference evidence="7 9" key="1">
    <citation type="journal article" date="2017" name="BMC Genomics">
        <title>Comparative genomic and phylogenomic analyses of the Bifidobacteriaceae family.</title>
        <authorList>
            <person name="Lugli G.A."/>
            <person name="Milani C."/>
            <person name="Turroni F."/>
            <person name="Duranti S."/>
            <person name="Mancabelli L."/>
            <person name="Mangifesta M."/>
            <person name="Ferrario C."/>
            <person name="Modesto M."/>
            <person name="Mattarelli P."/>
            <person name="Jiri K."/>
            <person name="van Sinderen D."/>
            <person name="Ventura M."/>
        </authorList>
    </citation>
    <scope>NUCLEOTIDE SEQUENCE [LARGE SCALE GENOMIC DNA]</scope>
    <source>
        <strain evidence="7 9">DSM 100216</strain>
    </source>
</reference>
<dbReference type="PANTHER" id="PTHR43649">
    <property type="entry name" value="ARABINOSE-BINDING PROTEIN-RELATED"/>
    <property type="match status" value="1"/>
</dbReference>
<accession>A0A261G3D6</accession>
<evidence type="ECO:0000313" key="8">
    <source>
        <dbReference type="EMBL" id="QOL31995.1"/>
    </source>
</evidence>
<proteinExistence type="predicted"/>
<dbReference type="EMBL" id="MWWZ01000010">
    <property type="protein sequence ID" value="OZG65929.1"/>
    <property type="molecule type" value="Genomic_DNA"/>
</dbReference>
<evidence type="ECO:0000313" key="10">
    <source>
        <dbReference type="Proteomes" id="UP000593943"/>
    </source>
</evidence>
<sequence length="531" mass="58576">MSTSLKRRVNSILAAGVAVAMLVGVTACGGSDAAVDDSGKPIVTIMSTKNSLTKIDPAETQWFKELEAACDCTIQWDTVSVDAWQQQKAAVLTSGEVADISIALFGQSDLAGYPYFEDLSDDLDQLPSVKKFFEDRDYARKSATTMDGNIYQIPNDVVSQGESNYTGQTFLINKTWLDKLGLDIPRTWDELTEVLRAFKTQDPNGNGEADEIPWNIRAMETSGFGWYSPFQLINSTGISTAMTMSPAGPEGIYAKDGKVGNFLQTENFRQVVEYLSELTSEGLIPQAGWTKDDSKWNSELQSDGETAITGMAITWDTTSFGGLSDQYVSIPVPSSSDDPADATAEQAQLASYDGIAIKADAPNKEAIFKVVEKMMDTDVSVAQFFGDLGEYVTKLGDKSYEIPQEQYDAVSAGEYGMGNRGYSYFPEGITIENNPVEHFDETTRIYRDQAPGLDSDDYWPGYVIPNDEDAKTLSDNRTQLLNYVVTQVSQWVSNGGLDDASWDEFQDRIKALGVEDNIALWQKWYDEYAKL</sequence>
<gene>
    <name evidence="8" type="ORF">BE0216_05585</name>
    <name evidence="7" type="ORF">BEUL_1827</name>
</gene>
<keyword evidence="1" id="KW-1003">Cell membrane</keyword>
<dbReference type="Gene3D" id="3.40.190.10">
    <property type="entry name" value="Periplasmic binding protein-like II"/>
    <property type="match status" value="2"/>
</dbReference>
<evidence type="ECO:0000313" key="9">
    <source>
        <dbReference type="Proteomes" id="UP000216057"/>
    </source>
</evidence>
<evidence type="ECO:0000313" key="7">
    <source>
        <dbReference type="EMBL" id="OZG65929.1"/>
    </source>
</evidence>
<reference evidence="8 10" key="2">
    <citation type="submission" date="2020-10" db="EMBL/GenBank/DDBJ databases">
        <title>Genome sequencing of Bifidobacterium eulemuris_DSMZ_100216.</title>
        <authorList>
            <person name="Kim J."/>
        </authorList>
    </citation>
    <scope>NUCLEOTIDE SEQUENCE [LARGE SCALE GENOMIC DNA]</scope>
    <source>
        <strain evidence="8 10">DSM 100216</strain>
    </source>
</reference>
<feature type="signal peptide" evidence="6">
    <location>
        <begin position="1"/>
        <end position="20"/>
    </location>
</feature>
<dbReference type="SUPFAM" id="SSF53850">
    <property type="entry name" value="Periplasmic binding protein-like II"/>
    <property type="match status" value="1"/>
</dbReference>
<dbReference type="InterPro" id="IPR050490">
    <property type="entry name" value="Bact_solute-bd_prot1"/>
</dbReference>
<evidence type="ECO:0000256" key="2">
    <source>
        <dbReference type="ARBA" id="ARBA00022729"/>
    </source>
</evidence>
<evidence type="ECO:0000256" key="1">
    <source>
        <dbReference type="ARBA" id="ARBA00022475"/>
    </source>
</evidence>
<dbReference type="OrthoDB" id="3225049at2"/>
<dbReference type="Pfam" id="PF13416">
    <property type="entry name" value="SBP_bac_8"/>
    <property type="match status" value="1"/>
</dbReference>
<organism evidence="7 9">
    <name type="scientific">Bifidobacterium eulemuris</name>
    <dbReference type="NCBI Taxonomy" id="1765219"/>
    <lineage>
        <taxon>Bacteria</taxon>
        <taxon>Bacillati</taxon>
        <taxon>Actinomycetota</taxon>
        <taxon>Actinomycetes</taxon>
        <taxon>Bifidobacteriales</taxon>
        <taxon>Bifidobacteriaceae</taxon>
        <taxon>Bifidobacterium</taxon>
    </lineage>
</organism>
<keyword evidence="3" id="KW-0472">Membrane</keyword>
<dbReference type="EMBL" id="CP062938">
    <property type="protein sequence ID" value="QOL31995.1"/>
    <property type="molecule type" value="Genomic_DNA"/>
</dbReference>
<dbReference type="KEGG" id="beu:BE0216_05585"/>
<evidence type="ECO:0000256" key="3">
    <source>
        <dbReference type="ARBA" id="ARBA00023136"/>
    </source>
</evidence>
<evidence type="ECO:0000256" key="4">
    <source>
        <dbReference type="ARBA" id="ARBA00023139"/>
    </source>
</evidence>
<evidence type="ECO:0000256" key="5">
    <source>
        <dbReference type="ARBA" id="ARBA00023288"/>
    </source>
</evidence>
<feature type="chain" id="PRO_5044571807" evidence="6">
    <location>
        <begin position="21"/>
        <end position="531"/>
    </location>
</feature>
<keyword evidence="10" id="KW-1185">Reference proteome</keyword>
<dbReference type="AlphaFoldDB" id="A0A261G3D6"/>
<dbReference type="Proteomes" id="UP000593943">
    <property type="component" value="Chromosome"/>
</dbReference>
<evidence type="ECO:0000256" key="6">
    <source>
        <dbReference type="SAM" id="SignalP"/>
    </source>
</evidence>
<name>A0A261G3D6_9BIFI</name>
<dbReference type="Proteomes" id="UP000216057">
    <property type="component" value="Unassembled WGS sequence"/>
</dbReference>
<keyword evidence="5" id="KW-0449">Lipoprotein</keyword>
<keyword evidence="2 6" id="KW-0732">Signal</keyword>
<dbReference type="InterPro" id="IPR006059">
    <property type="entry name" value="SBP"/>
</dbReference>
<dbReference type="PROSITE" id="PS51257">
    <property type="entry name" value="PROKAR_LIPOPROTEIN"/>
    <property type="match status" value="1"/>
</dbReference>
<keyword evidence="4" id="KW-0564">Palmitate</keyword>